<proteinExistence type="predicted"/>
<organism evidence="1 2">
    <name type="scientific">Trichinella pseudospiralis</name>
    <name type="common">Parasitic roundworm</name>
    <dbReference type="NCBI Taxonomy" id="6337"/>
    <lineage>
        <taxon>Eukaryota</taxon>
        <taxon>Metazoa</taxon>
        <taxon>Ecdysozoa</taxon>
        <taxon>Nematoda</taxon>
        <taxon>Enoplea</taxon>
        <taxon>Dorylaimia</taxon>
        <taxon>Trichinellida</taxon>
        <taxon>Trichinellidae</taxon>
        <taxon>Trichinella</taxon>
    </lineage>
</organism>
<reference evidence="1 2" key="1">
    <citation type="submission" date="2015-01" db="EMBL/GenBank/DDBJ databases">
        <title>Evolution of Trichinella species and genotypes.</title>
        <authorList>
            <person name="Korhonen P.K."/>
            <person name="Edoardo P."/>
            <person name="Giuseppe L.R."/>
            <person name="Gasser R.B."/>
        </authorList>
    </citation>
    <scope>NUCLEOTIDE SEQUENCE [LARGE SCALE GENOMIC DNA]</scope>
    <source>
        <strain evidence="1">ISS141</strain>
    </source>
</reference>
<protein>
    <submittedName>
        <fullName evidence="1">Uncharacterized protein</fullName>
    </submittedName>
</protein>
<sequence length="83" mass="9421">MINSSRGQFSPTKRCSQALLGRFGINQENISTGNKQQTTHCGCDAMRDDRFYMGEYSRASFDDGWLCNSNDDEIERNTTDKAQ</sequence>
<evidence type="ECO:0000313" key="1">
    <source>
        <dbReference type="EMBL" id="KRX97665.1"/>
    </source>
</evidence>
<name>A0A0V0YBC2_TRIPS</name>
<evidence type="ECO:0000313" key="2">
    <source>
        <dbReference type="Proteomes" id="UP000054815"/>
    </source>
</evidence>
<comment type="caution">
    <text evidence="1">The sequence shown here is derived from an EMBL/GenBank/DDBJ whole genome shotgun (WGS) entry which is preliminary data.</text>
</comment>
<dbReference type="Proteomes" id="UP000054815">
    <property type="component" value="Unassembled WGS sequence"/>
</dbReference>
<dbReference type="AlphaFoldDB" id="A0A0V0YBC2"/>
<gene>
    <name evidence="1" type="ORF">T4E_2102</name>
</gene>
<accession>A0A0V0YBC2</accession>
<dbReference type="EMBL" id="JYDU01000029">
    <property type="protein sequence ID" value="KRX97665.1"/>
    <property type="molecule type" value="Genomic_DNA"/>
</dbReference>